<accession>A0A382D3I2</accession>
<organism evidence="1">
    <name type="scientific">marine metagenome</name>
    <dbReference type="NCBI Taxonomy" id="408172"/>
    <lineage>
        <taxon>unclassified sequences</taxon>
        <taxon>metagenomes</taxon>
        <taxon>ecological metagenomes</taxon>
    </lineage>
</organism>
<dbReference type="AlphaFoldDB" id="A0A382D3I2"/>
<sequence>MRFLTAVALALVMLWVPVDGVAQTRDPLKGLTGVNVQGVVEWDDLITNINRENYTQRFQNAFELGIRGVGLRVGDSDGYPILRCSNRVLLVDGGRVVVYGLILELQEIVVPWQGTGIAEWDKTQYARTWLMKNLLSGGLGELGSTATDLGADCAEVFELGWRRANN</sequence>
<gene>
    <name evidence="1" type="ORF">METZ01_LOCUS185729</name>
</gene>
<dbReference type="EMBL" id="UINC01037418">
    <property type="protein sequence ID" value="SVB32875.1"/>
    <property type="molecule type" value="Genomic_DNA"/>
</dbReference>
<evidence type="ECO:0000313" key="1">
    <source>
        <dbReference type="EMBL" id="SVB32875.1"/>
    </source>
</evidence>
<protein>
    <submittedName>
        <fullName evidence="1">Uncharacterized protein</fullName>
    </submittedName>
</protein>
<name>A0A382D3I2_9ZZZZ</name>
<reference evidence="1" key="1">
    <citation type="submission" date="2018-05" db="EMBL/GenBank/DDBJ databases">
        <authorList>
            <person name="Lanie J.A."/>
            <person name="Ng W.-L."/>
            <person name="Kazmierczak K.M."/>
            <person name="Andrzejewski T.M."/>
            <person name="Davidsen T.M."/>
            <person name="Wayne K.J."/>
            <person name="Tettelin H."/>
            <person name="Glass J.I."/>
            <person name="Rusch D."/>
            <person name="Podicherti R."/>
            <person name="Tsui H.-C.T."/>
            <person name="Winkler M.E."/>
        </authorList>
    </citation>
    <scope>NUCLEOTIDE SEQUENCE</scope>
</reference>
<proteinExistence type="predicted"/>